<protein>
    <submittedName>
        <fullName evidence="1">Uncharacterized protein</fullName>
    </submittedName>
</protein>
<accession>A0ACD3B132</accession>
<proteinExistence type="predicted"/>
<evidence type="ECO:0000313" key="2">
    <source>
        <dbReference type="Proteomes" id="UP000308600"/>
    </source>
</evidence>
<sequence>MLRGLLDPLSAFEGSRRVLMTKTSSLDSLAHRLAFFNAFLCIIIFLNTRCDVLLLLYGVDFVARSLLHRFLPFDTIRTR</sequence>
<name>A0ACD3B132_9AGAR</name>
<organism evidence="1 2">
    <name type="scientific">Pluteus cervinus</name>
    <dbReference type="NCBI Taxonomy" id="181527"/>
    <lineage>
        <taxon>Eukaryota</taxon>
        <taxon>Fungi</taxon>
        <taxon>Dikarya</taxon>
        <taxon>Basidiomycota</taxon>
        <taxon>Agaricomycotina</taxon>
        <taxon>Agaricomycetes</taxon>
        <taxon>Agaricomycetidae</taxon>
        <taxon>Agaricales</taxon>
        <taxon>Pluteineae</taxon>
        <taxon>Pluteaceae</taxon>
        <taxon>Pluteus</taxon>
    </lineage>
</organism>
<keyword evidence="2" id="KW-1185">Reference proteome</keyword>
<reference evidence="1 2" key="1">
    <citation type="journal article" date="2019" name="Nat. Ecol. Evol.">
        <title>Megaphylogeny resolves global patterns of mushroom evolution.</title>
        <authorList>
            <person name="Varga T."/>
            <person name="Krizsan K."/>
            <person name="Foldi C."/>
            <person name="Dima B."/>
            <person name="Sanchez-Garcia M."/>
            <person name="Sanchez-Ramirez S."/>
            <person name="Szollosi G.J."/>
            <person name="Szarkandi J.G."/>
            <person name="Papp V."/>
            <person name="Albert L."/>
            <person name="Andreopoulos W."/>
            <person name="Angelini C."/>
            <person name="Antonin V."/>
            <person name="Barry K.W."/>
            <person name="Bougher N.L."/>
            <person name="Buchanan P."/>
            <person name="Buyck B."/>
            <person name="Bense V."/>
            <person name="Catcheside P."/>
            <person name="Chovatia M."/>
            <person name="Cooper J."/>
            <person name="Damon W."/>
            <person name="Desjardin D."/>
            <person name="Finy P."/>
            <person name="Geml J."/>
            <person name="Haridas S."/>
            <person name="Hughes K."/>
            <person name="Justo A."/>
            <person name="Karasinski D."/>
            <person name="Kautmanova I."/>
            <person name="Kiss B."/>
            <person name="Kocsube S."/>
            <person name="Kotiranta H."/>
            <person name="LaButti K.M."/>
            <person name="Lechner B.E."/>
            <person name="Liimatainen K."/>
            <person name="Lipzen A."/>
            <person name="Lukacs Z."/>
            <person name="Mihaltcheva S."/>
            <person name="Morgado L.N."/>
            <person name="Niskanen T."/>
            <person name="Noordeloos M.E."/>
            <person name="Ohm R.A."/>
            <person name="Ortiz-Santana B."/>
            <person name="Ovrebo C."/>
            <person name="Racz N."/>
            <person name="Riley R."/>
            <person name="Savchenko A."/>
            <person name="Shiryaev A."/>
            <person name="Soop K."/>
            <person name="Spirin V."/>
            <person name="Szebenyi C."/>
            <person name="Tomsovsky M."/>
            <person name="Tulloss R.E."/>
            <person name="Uehling J."/>
            <person name="Grigoriev I.V."/>
            <person name="Vagvolgyi C."/>
            <person name="Papp T."/>
            <person name="Martin F.M."/>
            <person name="Miettinen O."/>
            <person name="Hibbett D.S."/>
            <person name="Nagy L.G."/>
        </authorList>
    </citation>
    <scope>NUCLEOTIDE SEQUENCE [LARGE SCALE GENOMIC DNA]</scope>
    <source>
        <strain evidence="1 2">NL-1719</strain>
    </source>
</reference>
<gene>
    <name evidence="1" type="ORF">BDN72DRAFT_436800</name>
</gene>
<evidence type="ECO:0000313" key="1">
    <source>
        <dbReference type="EMBL" id="TFK71496.1"/>
    </source>
</evidence>
<dbReference type="EMBL" id="ML208297">
    <property type="protein sequence ID" value="TFK71496.1"/>
    <property type="molecule type" value="Genomic_DNA"/>
</dbReference>
<dbReference type="Proteomes" id="UP000308600">
    <property type="component" value="Unassembled WGS sequence"/>
</dbReference>